<dbReference type="Proteomes" id="UP000515121">
    <property type="component" value="Unplaced"/>
</dbReference>
<dbReference type="FunFam" id="3.90.810.10:FF:000029">
    <property type="entry name" value="Elongation factor Ts, mitochondrial"/>
    <property type="match status" value="1"/>
</dbReference>
<evidence type="ECO:0000256" key="1">
    <source>
        <dbReference type="SAM" id="MobiDB-lite"/>
    </source>
</evidence>
<dbReference type="SMART" id="SM00285">
    <property type="entry name" value="PBD"/>
    <property type="match status" value="1"/>
</dbReference>
<feature type="domain" description="CRIB" evidence="2">
    <location>
        <begin position="28"/>
        <end position="41"/>
    </location>
</feature>
<proteinExistence type="predicted"/>
<dbReference type="CDD" id="cd00132">
    <property type="entry name" value="CRIB"/>
    <property type="match status" value="1"/>
</dbReference>
<feature type="region of interest" description="Disordered" evidence="1">
    <location>
        <begin position="265"/>
        <end position="316"/>
    </location>
</feature>
<dbReference type="KEGG" id="dzi:111278506"/>
<dbReference type="AlphaFoldDB" id="A0A6P5WZ78"/>
<evidence type="ECO:0000259" key="2">
    <source>
        <dbReference type="PROSITE" id="PS50108"/>
    </source>
</evidence>
<accession>A0A6P5WZ78</accession>
<dbReference type="PROSITE" id="PS50108">
    <property type="entry name" value="CRIB"/>
    <property type="match status" value="1"/>
</dbReference>
<dbReference type="InterPro" id="IPR036936">
    <property type="entry name" value="CRIB_dom_sf"/>
</dbReference>
<dbReference type="OrthoDB" id="4206278at2759"/>
<feature type="compositionally biased region" description="Low complexity" evidence="1">
    <location>
        <begin position="285"/>
        <end position="302"/>
    </location>
</feature>
<dbReference type="GeneID" id="111278506"/>
<sequence>MAAKIKGIYKGFKYISQIFVVKEREMEIGYPTDVKHVAHIGWDGPSGTAPSWMNEFKTGSDFTATSIGNSGGSNPTPFSTWSSQGMFSLNLSYFRVVGKANCLFILLNYVSLKHRLTWRKSFRLYSPKWKSLAVVSRDKTSMSRRIYRLLDLTRDHFGCPLKLKAFECCVKIMNLLSGMLGPLMNPTYIKSNKLCLVNPKKKTNQQVCLFMIWPNKNCYGDCLFVVEPLNKLLVKYLSEFFHYFVTDFEQSMGCQPGPAPEMIRNRSCTDLPNIPKKQKRKKKSTSSPQFSSSKSSRPSKTKAIYTHLGSSPDLEI</sequence>
<dbReference type="PANTHER" id="PTHR46325">
    <property type="entry name" value="CRIB DOMAIN-CONTAINING PROTEIN RIC8"/>
    <property type="match status" value="1"/>
</dbReference>
<evidence type="ECO:0000313" key="3">
    <source>
        <dbReference type="Proteomes" id="UP000515121"/>
    </source>
</evidence>
<dbReference type="Gene3D" id="3.90.810.10">
    <property type="entry name" value="CRIB domain"/>
    <property type="match status" value="1"/>
</dbReference>
<name>A0A6P5WZ78_DURZI</name>
<keyword evidence="3" id="KW-1185">Reference proteome</keyword>
<dbReference type="PANTHER" id="PTHR46325:SF20">
    <property type="entry name" value="CRIB DOMAIN-CONTAINING PROTEIN RIC10"/>
    <property type="match status" value="1"/>
</dbReference>
<dbReference type="RefSeq" id="XP_022720842.1">
    <property type="nucleotide sequence ID" value="XM_022865107.1"/>
</dbReference>
<dbReference type="InterPro" id="IPR000095">
    <property type="entry name" value="CRIB_dom"/>
</dbReference>
<protein>
    <submittedName>
        <fullName evidence="4">Uncharacterized protein LOC111278506</fullName>
    </submittedName>
</protein>
<evidence type="ECO:0000313" key="4">
    <source>
        <dbReference type="RefSeq" id="XP_022720842.1"/>
    </source>
</evidence>
<reference evidence="4" key="1">
    <citation type="submission" date="2025-08" db="UniProtKB">
        <authorList>
            <consortium name="RefSeq"/>
        </authorList>
    </citation>
    <scope>IDENTIFICATION</scope>
    <source>
        <tissue evidence="4">Fruit stalk</tissue>
    </source>
</reference>
<organism evidence="3 4">
    <name type="scientific">Durio zibethinus</name>
    <name type="common">Durian</name>
    <dbReference type="NCBI Taxonomy" id="66656"/>
    <lineage>
        <taxon>Eukaryota</taxon>
        <taxon>Viridiplantae</taxon>
        <taxon>Streptophyta</taxon>
        <taxon>Embryophyta</taxon>
        <taxon>Tracheophyta</taxon>
        <taxon>Spermatophyta</taxon>
        <taxon>Magnoliopsida</taxon>
        <taxon>eudicotyledons</taxon>
        <taxon>Gunneridae</taxon>
        <taxon>Pentapetalae</taxon>
        <taxon>rosids</taxon>
        <taxon>malvids</taxon>
        <taxon>Malvales</taxon>
        <taxon>Malvaceae</taxon>
        <taxon>Helicteroideae</taxon>
        <taxon>Durio</taxon>
    </lineage>
</organism>
<dbReference type="Pfam" id="PF00786">
    <property type="entry name" value="PBD"/>
    <property type="match status" value="1"/>
</dbReference>
<gene>
    <name evidence="4" type="primary">LOC111278506</name>
</gene>